<evidence type="ECO:0000313" key="1">
    <source>
        <dbReference type="EMBL" id="MCO4294178.1"/>
    </source>
</evidence>
<evidence type="ECO:0000313" key="2">
    <source>
        <dbReference type="Proteomes" id="UP001155182"/>
    </source>
</evidence>
<dbReference type="EMBL" id="JAMWYS010000053">
    <property type="protein sequence ID" value="MCO4294178.1"/>
    <property type="molecule type" value="Genomic_DNA"/>
</dbReference>
<accession>A0A9X2FC67</accession>
<gene>
    <name evidence="1" type="ORF">NF867_15050</name>
</gene>
<protein>
    <submittedName>
        <fullName evidence="1">Acyl-CoA reductase</fullName>
    </submittedName>
</protein>
<name>A0A9X2FC67_9SPHI</name>
<keyword evidence="2" id="KW-1185">Reference proteome</keyword>
<sequence length="341" mass="38684">MPQLSINDTVKAFTSLGEYLNNPTDELNALINSAQFHNGWFIPEYTHEAVSAIGRSLSENSLKKWLNAYNAQFDQRRTSKTVGLILAGNIPLVGFHDVLCVLVAGHKAQLKLSSNDNKLIPHILKKLVEIEPAYAESFEFVERLNGFDAVIATGSNNSSRYFEYYFGKVPNIIRKNRNSVAILNGTETAEDFNELGKDIFWYFGLGCRNVSKLYIPENYSFNAFFEGIESYKPIINIHKYANNFDYNLTLLMMNRIPFFENHFLMLSENPSYTSPISALHYEVYSNSEALAKRLKTDAEQIQCVVSKNGHFEGSIPFGQAQQPGLWDYADGMDTMQFLLTL</sequence>
<dbReference type="Proteomes" id="UP001155182">
    <property type="component" value="Unassembled WGS sequence"/>
</dbReference>
<proteinExistence type="predicted"/>
<comment type="caution">
    <text evidence="1">The sequence shown here is derived from an EMBL/GenBank/DDBJ whole genome shotgun (WGS) entry which is preliminary data.</text>
</comment>
<dbReference type="RefSeq" id="WP_252589190.1">
    <property type="nucleotide sequence ID" value="NZ_JAMWYS010000053.1"/>
</dbReference>
<organism evidence="1 2">
    <name type="scientific">Solitalea agri</name>
    <dbReference type="NCBI Taxonomy" id="2953739"/>
    <lineage>
        <taxon>Bacteria</taxon>
        <taxon>Pseudomonadati</taxon>
        <taxon>Bacteroidota</taxon>
        <taxon>Sphingobacteriia</taxon>
        <taxon>Sphingobacteriales</taxon>
        <taxon>Sphingobacteriaceae</taxon>
        <taxon>Solitalea</taxon>
    </lineage>
</organism>
<reference evidence="1" key="1">
    <citation type="submission" date="2022-06" db="EMBL/GenBank/DDBJ databases">
        <title>Solitalea sp. MAHUQ-68 isolated from rhizospheric soil.</title>
        <authorList>
            <person name="Huq M.A."/>
        </authorList>
    </citation>
    <scope>NUCLEOTIDE SEQUENCE</scope>
    <source>
        <strain evidence="1">MAHUQ-68</strain>
    </source>
</reference>
<dbReference type="AlphaFoldDB" id="A0A9X2FC67"/>